<keyword evidence="6 9" id="KW-0143">Chaperone</keyword>
<dbReference type="InterPro" id="IPR018368">
    <property type="entry name" value="ClpA/B_CS1"/>
</dbReference>
<gene>
    <name evidence="10 12" type="primary">clpB</name>
    <name evidence="12" type="ORF">FRC96_14725</name>
</gene>
<dbReference type="FunFam" id="3.40.50.300:FF:000025">
    <property type="entry name" value="ATP-dependent Clp protease subunit"/>
    <property type="match status" value="1"/>
</dbReference>
<protein>
    <recommendedName>
        <fullName evidence="10">Chaperone protein ClpB</fullName>
    </recommendedName>
</protein>
<dbReference type="InterPro" id="IPR019489">
    <property type="entry name" value="Clp_ATPase_C"/>
</dbReference>
<evidence type="ECO:0000256" key="4">
    <source>
        <dbReference type="ARBA" id="ARBA00022840"/>
    </source>
</evidence>
<dbReference type="GO" id="GO:0034605">
    <property type="term" value="P:cellular response to heat"/>
    <property type="evidence" value="ECO:0007669"/>
    <property type="project" value="TreeGrafter"/>
</dbReference>
<comment type="subunit">
    <text evidence="7">Homohexamer. The oligomerization is ATP-dependent.</text>
</comment>
<dbReference type="GO" id="GO:0042026">
    <property type="term" value="P:protein refolding"/>
    <property type="evidence" value="ECO:0007669"/>
    <property type="project" value="UniProtKB-UniRule"/>
</dbReference>
<evidence type="ECO:0000256" key="5">
    <source>
        <dbReference type="ARBA" id="ARBA00023054"/>
    </source>
</evidence>
<evidence type="ECO:0000256" key="9">
    <source>
        <dbReference type="RuleBase" id="RU004432"/>
    </source>
</evidence>
<dbReference type="PROSITE" id="PS00871">
    <property type="entry name" value="CLPAB_2"/>
    <property type="match status" value="1"/>
</dbReference>
<evidence type="ECO:0000256" key="1">
    <source>
        <dbReference type="ARBA" id="ARBA00008675"/>
    </source>
</evidence>
<dbReference type="Pfam" id="PF10431">
    <property type="entry name" value="ClpB_D2-small"/>
    <property type="match status" value="1"/>
</dbReference>
<dbReference type="FunFam" id="3.40.50.300:FF:000120">
    <property type="entry name" value="ATP-dependent chaperone ClpB"/>
    <property type="match status" value="1"/>
</dbReference>
<dbReference type="FunFam" id="1.10.8.60:FF:000017">
    <property type="entry name" value="ATP-dependent chaperone ClpB"/>
    <property type="match status" value="1"/>
</dbReference>
<comment type="subunit">
    <text evidence="10">Homohexamer; The oligomerization is ATP-dependent.</text>
</comment>
<dbReference type="InterPro" id="IPR004176">
    <property type="entry name" value="Clp_R_N"/>
</dbReference>
<dbReference type="CDD" id="cd00009">
    <property type="entry name" value="AAA"/>
    <property type="match status" value="1"/>
</dbReference>
<evidence type="ECO:0000256" key="8">
    <source>
        <dbReference type="PROSITE-ProRule" id="PRU01251"/>
    </source>
</evidence>
<keyword evidence="3 9" id="KW-0547">Nucleotide-binding</keyword>
<comment type="caution">
    <text evidence="12">The sequence shown here is derived from an EMBL/GenBank/DDBJ whole genome shotgun (WGS) entry which is preliminary data.</text>
</comment>
<evidence type="ECO:0000313" key="13">
    <source>
        <dbReference type="Proteomes" id="UP000321046"/>
    </source>
</evidence>
<dbReference type="InterPro" id="IPR017730">
    <property type="entry name" value="Chaperonin_ClpB"/>
</dbReference>
<keyword evidence="4 9" id="KW-0067">ATP-binding</keyword>
<dbReference type="InterPro" id="IPR003593">
    <property type="entry name" value="AAA+_ATPase"/>
</dbReference>
<dbReference type="InterPro" id="IPR036628">
    <property type="entry name" value="Clp_N_dom_sf"/>
</dbReference>
<dbReference type="FunFam" id="3.40.50.300:FF:000010">
    <property type="entry name" value="Chaperone clpB 1, putative"/>
    <property type="match status" value="1"/>
</dbReference>
<evidence type="ECO:0000256" key="7">
    <source>
        <dbReference type="ARBA" id="ARBA00026057"/>
    </source>
</evidence>
<feature type="coiled-coil region" evidence="10">
    <location>
        <begin position="403"/>
        <end position="531"/>
    </location>
</feature>
<evidence type="ECO:0000256" key="3">
    <source>
        <dbReference type="ARBA" id="ARBA00022741"/>
    </source>
</evidence>
<dbReference type="Pfam" id="PF00004">
    <property type="entry name" value="AAA"/>
    <property type="match status" value="1"/>
</dbReference>
<dbReference type="Gene3D" id="3.40.50.300">
    <property type="entry name" value="P-loop containing nucleotide triphosphate hydrolases"/>
    <property type="match status" value="3"/>
</dbReference>
<accession>A0A5C6X9P4</accession>
<dbReference type="GO" id="GO:0005737">
    <property type="term" value="C:cytoplasm"/>
    <property type="evidence" value="ECO:0007669"/>
    <property type="project" value="UniProtKB-SubCell"/>
</dbReference>
<dbReference type="InterPro" id="IPR003959">
    <property type="entry name" value="ATPase_AAA_core"/>
</dbReference>
<dbReference type="PROSITE" id="PS00870">
    <property type="entry name" value="CLPAB_1"/>
    <property type="match status" value="1"/>
</dbReference>
<dbReference type="InterPro" id="IPR050130">
    <property type="entry name" value="ClpA_ClpB"/>
</dbReference>
<dbReference type="NCBIfam" id="TIGR03346">
    <property type="entry name" value="chaperone_ClpB"/>
    <property type="match status" value="1"/>
</dbReference>
<proteinExistence type="inferred from homology"/>
<dbReference type="EMBL" id="VOSL01000058">
    <property type="protein sequence ID" value="TXD34002.1"/>
    <property type="molecule type" value="Genomic_DNA"/>
</dbReference>
<comment type="function">
    <text evidence="10">Part of a stress-induced multi-chaperone system, it is involved in the recovery of the cell from heat-induced damage, in cooperation with DnaK, DnaJ and GrpE.</text>
</comment>
<organism evidence="12 13">
    <name type="scientific">Lujinxingia vulgaris</name>
    <dbReference type="NCBI Taxonomy" id="2600176"/>
    <lineage>
        <taxon>Bacteria</taxon>
        <taxon>Deltaproteobacteria</taxon>
        <taxon>Bradymonadales</taxon>
        <taxon>Lujinxingiaceae</taxon>
        <taxon>Lujinxingia</taxon>
    </lineage>
</organism>
<dbReference type="InterPro" id="IPR027417">
    <property type="entry name" value="P-loop_NTPase"/>
</dbReference>
<dbReference type="Pfam" id="PF02861">
    <property type="entry name" value="Clp_N"/>
    <property type="match status" value="1"/>
</dbReference>
<keyword evidence="2 8" id="KW-0677">Repeat</keyword>
<evidence type="ECO:0000259" key="11">
    <source>
        <dbReference type="PROSITE" id="PS51903"/>
    </source>
</evidence>
<dbReference type="Pfam" id="PF07724">
    <property type="entry name" value="AAA_2"/>
    <property type="match status" value="1"/>
</dbReference>
<dbReference type="PANTHER" id="PTHR11638">
    <property type="entry name" value="ATP-DEPENDENT CLP PROTEASE"/>
    <property type="match status" value="1"/>
</dbReference>
<keyword evidence="10" id="KW-0346">Stress response</keyword>
<dbReference type="InterPro" id="IPR001270">
    <property type="entry name" value="ClpA/B"/>
</dbReference>
<dbReference type="RefSeq" id="WP_146975491.1">
    <property type="nucleotide sequence ID" value="NZ_VOSL01000058.1"/>
</dbReference>
<dbReference type="AlphaFoldDB" id="A0A5C6X9P4"/>
<sequence>MRIEKFTIKSREALSEAQDRAAEAQHPEVRTIHLLDALLEQDEGIVSPIINKLGASSERLRKAVRDALGRMPRVEGTTPSVSNAFGEVLRVAQKEADGLRDEYVSTEHLLLALSEAKDEGGQVLRSVGVTRDRVLAAMTEVRGNQRVTDVNPENKYQALEKYTRDLTAMAESGKLDPVIGRDEEIRRALQVLSRRTKNNPVLIGEPGVGKTAIAEGIAQRITSGDVPESLKNKRVVSLDLGSLIAGAKFRGEFEDRLKAVLQEIDQAAGEIVLFIDELHTLVGAGASEGSMDASNMLKPALARGELRCIGATTIAEYRKYIEKDAALERRFQPIQVDEPTVEDSVTILRGLKERYEVHHGIRISDAALVAAAQLSHRYVTDRFLPDKAIDLVDEAAAGVKMQLESLPEEIDRMERRITSMEIERQALKREDDPASKQRLEEVEGEIAELREKASGMKATWMREKEVIQKARDFKQRLEDLRVEYEQAERGGDLGKAAEIRFGTIPAIEKELEATHEELAELQQSGSFLREEVTDEDVAQIVSRWTGIPVQKMLESEQRKLLKMEDRLHERVVGQHQAVEAVSDAVRRARSGLQDPQRPIGSFIFLGPTGVGKTELARSLAAFLFDDEQNMVRLDMSEFMERHAVARLIGAPPGYVGYDEGGYLTEHVRRRPYTVVLFDEIEKAHPDVFNILLQILDEGRLTDGKGRTVDFTNTVIIMTSNVGSHHIQEYGQDEPKRAESLVMEEMREMFKPEFLNRVDDIILFQSLTRKEMDHIVNIQLGRLRRLLEDRGFGLHVSSEAMTLLADRGFDPVYGARPLKRVVQKDVQNQLAKELLAGRFAPGETIAVGVEDGELTFEVASSPGAQASVH</sequence>
<dbReference type="Gene3D" id="1.10.1780.10">
    <property type="entry name" value="Clp, N-terminal domain"/>
    <property type="match status" value="1"/>
</dbReference>
<dbReference type="CDD" id="cd19499">
    <property type="entry name" value="RecA-like_ClpB_Hsp104-like"/>
    <property type="match status" value="1"/>
</dbReference>
<dbReference type="OrthoDB" id="9803641at2"/>
<comment type="similarity">
    <text evidence="1 9">Belongs to the ClpA/ClpB family.</text>
</comment>
<evidence type="ECO:0000256" key="6">
    <source>
        <dbReference type="ARBA" id="ARBA00023186"/>
    </source>
</evidence>
<dbReference type="PRINTS" id="PR00300">
    <property type="entry name" value="CLPPROTEASEA"/>
</dbReference>
<dbReference type="GO" id="GO:0005524">
    <property type="term" value="F:ATP binding"/>
    <property type="evidence" value="ECO:0007669"/>
    <property type="project" value="UniProtKB-UniRule"/>
</dbReference>
<dbReference type="PROSITE" id="PS51903">
    <property type="entry name" value="CLP_R"/>
    <property type="match status" value="1"/>
</dbReference>
<evidence type="ECO:0000313" key="12">
    <source>
        <dbReference type="EMBL" id="TXD34002.1"/>
    </source>
</evidence>
<dbReference type="SUPFAM" id="SSF81923">
    <property type="entry name" value="Double Clp-N motif"/>
    <property type="match status" value="1"/>
</dbReference>
<evidence type="ECO:0000256" key="10">
    <source>
        <dbReference type="RuleBase" id="RU362034"/>
    </source>
</evidence>
<dbReference type="PANTHER" id="PTHR11638:SF18">
    <property type="entry name" value="HEAT SHOCK PROTEIN 104"/>
    <property type="match status" value="1"/>
</dbReference>
<dbReference type="SUPFAM" id="SSF52540">
    <property type="entry name" value="P-loop containing nucleoside triphosphate hydrolases"/>
    <property type="match status" value="2"/>
</dbReference>
<dbReference type="Pfam" id="PF17871">
    <property type="entry name" value="AAA_lid_9"/>
    <property type="match status" value="1"/>
</dbReference>
<dbReference type="SMART" id="SM01086">
    <property type="entry name" value="ClpB_D2-small"/>
    <property type="match status" value="1"/>
</dbReference>
<dbReference type="InterPro" id="IPR041546">
    <property type="entry name" value="ClpA/ClpB_AAA_lid"/>
</dbReference>
<dbReference type="GO" id="GO:0016887">
    <property type="term" value="F:ATP hydrolysis activity"/>
    <property type="evidence" value="ECO:0007669"/>
    <property type="project" value="InterPro"/>
</dbReference>
<dbReference type="SMART" id="SM00382">
    <property type="entry name" value="AAA"/>
    <property type="match status" value="2"/>
</dbReference>
<reference evidence="12 13" key="1">
    <citation type="submission" date="2019-08" db="EMBL/GenBank/DDBJ databases">
        <title>Bradymonadales sp. TMQ2.</title>
        <authorList>
            <person name="Liang Q."/>
        </authorList>
    </citation>
    <scope>NUCLEOTIDE SEQUENCE [LARGE SCALE GENOMIC DNA]</scope>
    <source>
        <strain evidence="12 13">TMQ2</strain>
    </source>
</reference>
<keyword evidence="5 10" id="KW-0175">Coiled coil</keyword>
<keyword evidence="10" id="KW-0963">Cytoplasm</keyword>
<dbReference type="InterPro" id="IPR028299">
    <property type="entry name" value="ClpA/B_CS2"/>
</dbReference>
<dbReference type="Proteomes" id="UP000321046">
    <property type="component" value="Unassembled WGS sequence"/>
</dbReference>
<evidence type="ECO:0000256" key="2">
    <source>
        <dbReference type="ARBA" id="ARBA00022737"/>
    </source>
</evidence>
<name>A0A5C6X9P4_9DELT</name>
<comment type="subcellular location">
    <subcellularLocation>
        <location evidence="10">Cytoplasm</location>
    </subcellularLocation>
</comment>
<feature type="domain" description="Clp R" evidence="11">
    <location>
        <begin position="3"/>
        <end position="144"/>
    </location>
</feature>
<dbReference type="Gene3D" id="1.10.8.60">
    <property type="match status" value="1"/>
</dbReference>